<evidence type="ECO:0000313" key="1">
    <source>
        <dbReference type="EMBL" id="CAH1435767.1"/>
    </source>
</evidence>
<dbReference type="AlphaFoldDB" id="A0AAU9NB92"/>
<dbReference type="Gene3D" id="6.10.140.1430">
    <property type="match status" value="1"/>
</dbReference>
<evidence type="ECO:0000313" key="2">
    <source>
        <dbReference type="Proteomes" id="UP001157418"/>
    </source>
</evidence>
<proteinExistence type="predicted"/>
<keyword evidence="2" id="KW-1185">Reference proteome</keyword>
<name>A0AAU9NB92_9ASTR</name>
<organism evidence="1 2">
    <name type="scientific">Lactuca virosa</name>
    <dbReference type="NCBI Taxonomy" id="75947"/>
    <lineage>
        <taxon>Eukaryota</taxon>
        <taxon>Viridiplantae</taxon>
        <taxon>Streptophyta</taxon>
        <taxon>Embryophyta</taxon>
        <taxon>Tracheophyta</taxon>
        <taxon>Spermatophyta</taxon>
        <taxon>Magnoliopsida</taxon>
        <taxon>eudicotyledons</taxon>
        <taxon>Gunneridae</taxon>
        <taxon>Pentapetalae</taxon>
        <taxon>asterids</taxon>
        <taxon>campanulids</taxon>
        <taxon>Asterales</taxon>
        <taxon>Asteraceae</taxon>
        <taxon>Cichorioideae</taxon>
        <taxon>Cichorieae</taxon>
        <taxon>Lactucinae</taxon>
        <taxon>Lactuca</taxon>
    </lineage>
</organism>
<sequence>MASPQDATVTGSTENPGVIGNICQTVTSTFTGAKDAVMGKAPEVPKKETTLMGQVGEYTNLAGQKTKEAADATGQKAIETKDFIVEKAIAAKDFTAQKAQEAHEATLGKKV</sequence>
<reference evidence="1 2" key="1">
    <citation type="submission" date="2022-01" db="EMBL/GenBank/DDBJ databases">
        <authorList>
            <person name="Xiong W."/>
            <person name="Schranz E."/>
        </authorList>
    </citation>
    <scope>NUCLEOTIDE SEQUENCE [LARGE SCALE GENOMIC DNA]</scope>
</reference>
<gene>
    <name evidence="1" type="ORF">LVIROSA_LOCUS22181</name>
</gene>
<dbReference type="EMBL" id="CAKMRJ010004445">
    <property type="protein sequence ID" value="CAH1435767.1"/>
    <property type="molecule type" value="Genomic_DNA"/>
</dbReference>
<protein>
    <submittedName>
        <fullName evidence="1">Uncharacterized protein</fullName>
    </submittedName>
</protein>
<accession>A0AAU9NB92</accession>
<dbReference type="Proteomes" id="UP001157418">
    <property type="component" value="Unassembled WGS sequence"/>
</dbReference>
<comment type="caution">
    <text evidence="1">The sequence shown here is derived from an EMBL/GenBank/DDBJ whole genome shotgun (WGS) entry which is preliminary data.</text>
</comment>